<comment type="similarity">
    <text evidence="1 4">Belongs to the peptidase A1 family.</text>
</comment>
<evidence type="ECO:0000256" key="4">
    <source>
        <dbReference type="RuleBase" id="RU000454"/>
    </source>
</evidence>
<dbReference type="OrthoDB" id="2747330at2759"/>
<feature type="active site" evidence="3">
    <location>
        <position position="119"/>
    </location>
</feature>
<feature type="domain" description="Peptidase A1" evidence="7">
    <location>
        <begin position="101"/>
        <end position="422"/>
    </location>
</feature>
<dbReference type="GO" id="GO:0006508">
    <property type="term" value="P:proteolysis"/>
    <property type="evidence" value="ECO:0007669"/>
    <property type="project" value="UniProtKB-KW"/>
</dbReference>
<reference evidence="8 9" key="1">
    <citation type="submission" date="2019-02" db="EMBL/GenBank/DDBJ databases">
        <title>Genome sequencing of the rare red list fungi Dentipellis fragilis.</title>
        <authorList>
            <person name="Buettner E."/>
            <person name="Kellner H."/>
        </authorList>
    </citation>
    <scope>NUCLEOTIDE SEQUENCE [LARGE SCALE GENOMIC DNA]</scope>
    <source>
        <strain evidence="8 9">DSM 105465</strain>
    </source>
</reference>
<name>A0A4Y9YWX0_9AGAM</name>
<dbReference type="InterPro" id="IPR033121">
    <property type="entry name" value="PEPTIDASE_A1"/>
</dbReference>
<feature type="compositionally biased region" description="Polar residues" evidence="5">
    <location>
        <begin position="769"/>
        <end position="779"/>
    </location>
</feature>
<feature type="active site" evidence="3">
    <location>
        <position position="304"/>
    </location>
</feature>
<feature type="compositionally biased region" description="Low complexity" evidence="5">
    <location>
        <begin position="668"/>
        <end position="682"/>
    </location>
</feature>
<evidence type="ECO:0000256" key="2">
    <source>
        <dbReference type="ARBA" id="ARBA00022750"/>
    </source>
</evidence>
<gene>
    <name evidence="8" type="ORF">EVG20_g4850</name>
</gene>
<dbReference type="AlphaFoldDB" id="A0A4Y9YWX0"/>
<dbReference type="SUPFAM" id="SSF50630">
    <property type="entry name" value="Acid proteases"/>
    <property type="match status" value="1"/>
</dbReference>
<evidence type="ECO:0000313" key="9">
    <source>
        <dbReference type="Proteomes" id="UP000298327"/>
    </source>
</evidence>
<feature type="compositionally biased region" description="Basic and acidic residues" evidence="5">
    <location>
        <begin position="737"/>
        <end position="765"/>
    </location>
</feature>
<dbReference type="InterPro" id="IPR001461">
    <property type="entry name" value="Aspartic_peptidase_A1"/>
</dbReference>
<dbReference type="PANTHER" id="PTHR47966:SF51">
    <property type="entry name" value="BETA-SITE APP-CLEAVING ENZYME, ISOFORM A-RELATED"/>
    <property type="match status" value="1"/>
</dbReference>
<dbReference type="InterPro" id="IPR021109">
    <property type="entry name" value="Peptidase_aspartic_dom_sf"/>
</dbReference>
<feature type="signal peptide" evidence="6">
    <location>
        <begin position="1"/>
        <end position="25"/>
    </location>
</feature>
<feature type="region of interest" description="Disordered" evidence="5">
    <location>
        <begin position="661"/>
        <end position="682"/>
    </location>
</feature>
<feature type="region of interest" description="Disordered" evidence="5">
    <location>
        <begin position="503"/>
        <end position="524"/>
    </location>
</feature>
<evidence type="ECO:0000256" key="6">
    <source>
        <dbReference type="SAM" id="SignalP"/>
    </source>
</evidence>
<dbReference type="InterPro" id="IPR001969">
    <property type="entry name" value="Aspartic_peptidase_AS"/>
</dbReference>
<dbReference type="Proteomes" id="UP000298327">
    <property type="component" value="Unassembled WGS sequence"/>
</dbReference>
<keyword evidence="6" id="KW-0732">Signal</keyword>
<dbReference type="PROSITE" id="PS00141">
    <property type="entry name" value="ASP_PROTEASE"/>
    <property type="match status" value="1"/>
</dbReference>
<keyword evidence="4" id="KW-0645">Protease</keyword>
<evidence type="ECO:0000256" key="3">
    <source>
        <dbReference type="PIRSR" id="PIRSR601461-1"/>
    </source>
</evidence>
<dbReference type="PANTHER" id="PTHR47966">
    <property type="entry name" value="BETA-SITE APP-CLEAVING ENZYME, ISOFORM A-RELATED"/>
    <property type="match status" value="1"/>
</dbReference>
<evidence type="ECO:0000259" key="7">
    <source>
        <dbReference type="PROSITE" id="PS51767"/>
    </source>
</evidence>
<dbReference type="EMBL" id="SEOQ01000264">
    <property type="protein sequence ID" value="TFY66250.1"/>
    <property type="molecule type" value="Genomic_DNA"/>
</dbReference>
<keyword evidence="4" id="KW-0378">Hydrolase</keyword>
<evidence type="ECO:0000256" key="5">
    <source>
        <dbReference type="SAM" id="MobiDB-lite"/>
    </source>
</evidence>
<sequence>MQLTASLTALSALLFVLVNPTHVSAIPLGQRNVETTNDSNSTLVLSSAKYDISFPRMQKLTVLLSGTLSARVTPPPPPPPIRIPILSLPNQNAHDLTDKGYVALLKLGDGQKSFKALLDTGSADFWVPSETSTTLIRCQGGHNGIGPASSHTLQVSNAQFTVRYEDGSAVTGRVSADTLTVGRISVPAMPVGVASIVQGIMAGSRADGILGLATSRKSRMGQHTVVETLFARGAIPGLLFGLKLPRLADRNAGELSLGAPNFSKFDVNSQAVSTNTRGDGLYGIRVAGVSVNNVRIPISSAIFDSGAEAITAPPNAGGQFNHAIPGAIVQPQPDGTTLSIIPCNDPHTLASVILVTIRSKTFQIQARDLVGSFVAPIQGVNYCLSLVQDSRARSNGEWVFGIPFLKNVYSIYDEGQNSVTVARLIYDGSELASGGSESDRDVNSAARPVFPLALFWSPRVFALFLAPFSDSFSLSSLRLGCESPLSDSPAPQRLSQATDIENHSPAPQYYEPSSEQHLEFVPPPTSTCSTAPQCSLAACPDSLDPEEGESLYVVSLEIGAKLRHLWVYSSPASNKVCRMLDVILASDSPADDCMKGDILSVIASAIAGTATSSLTYENGVSVANQVVREAANLVKTRLDIPLATAIQTEGFISSVRREGSWASPEPCAASRSKSTSRNSSAPAACRLPPAACRLPPIVNTFALSNAIPAHITNWKLSHGRGGGGGGDGESGEILRPFDGHRAEPGYRAMARADRQRRARPEELAREPPTSHNTIAPTMS</sequence>
<dbReference type="InterPro" id="IPR034164">
    <property type="entry name" value="Pepsin-like_dom"/>
</dbReference>
<dbReference type="PROSITE" id="PS51767">
    <property type="entry name" value="PEPTIDASE_A1"/>
    <property type="match status" value="1"/>
</dbReference>
<feature type="chain" id="PRO_5021228818" description="Peptidase A1 domain-containing protein" evidence="6">
    <location>
        <begin position="26"/>
        <end position="779"/>
    </location>
</feature>
<proteinExistence type="inferred from homology"/>
<dbReference type="GO" id="GO:0004190">
    <property type="term" value="F:aspartic-type endopeptidase activity"/>
    <property type="evidence" value="ECO:0007669"/>
    <property type="project" value="UniProtKB-KW"/>
</dbReference>
<organism evidence="8 9">
    <name type="scientific">Dentipellis fragilis</name>
    <dbReference type="NCBI Taxonomy" id="205917"/>
    <lineage>
        <taxon>Eukaryota</taxon>
        <taxon>Fungi</taxon>
        <taxon>Dikarya</taxon>
        <taxon>Basidiomycota</taxon>
        <taxon>Agaricomycotina</taxon>
        <taxon>Agaricomycetes</taxon>
        <taxon>Russulales</taxon>
        <taxon>Hericiaceae</taxon>
        <taxon>Dentipellis</taxon>
    </lineage>
</organism>
<comment type="caution">
    <text evidence="8">The sequence shown here is derived from an EMBL/GenBank/DDBJ whole genome shotgun (WGS) entry which is preliminary data.</text>
</comment>
<evidence type="ECO:0000313" key="8">
    <source>
        <dbReference type="EMBL" id="TFY66250.1"/>
    </source>
</evidence>
<dbReference type="CDD" id="cd05471">
    <property type="entry name" value="pepsin_like"/>
    <property type="match status" value="1"/>
</dbReference>
<protein>
    <recommendedName>
        <fullName evidence="7">Peptidase A1 domain-containing protein</fullName>
    </recommendedName>
</protein>
<keyword evidence="9" id="KW-1185">Reference proteome</keyword>
<accession>A0A4Y9YWX0</accession>
<evidence type="ECO:0000256" key="1">
    <source>
        <dbReference type="ARBA" id="ARBA00007447"/>
    </source>
</evidence>
<dbReference type="Pfam" id="PF00026">
    <property type="entry name" value="Asp"/>
    <property type="match status" value="1"/>
</dbReference>
<dbReference type="PRINTS" id="PR00792">
    <property type="entry name" value="PEPSIN"/>
</dbReference>
<feature type="region of interest" description="Disordered" evidence="5">
    <location>
        <begin position="737"/>
        <end position="779"/>
    </location>
</feature>
<dbReference type="Gene3D" id="2.40.70.10">
    <property type="entry name" value="Acid Proteases"/>
    <property type="match status" value="2"/>
</dbReference>
<keyword evidence="2 4" id="KW-0064">Aspartyl protease</keyword>